<dbReference type="InterPro" id="IPR036671">
    <property type="entry name" value="DPH_MB_sf"/>
</dbReference>
<evidence type="ECO:0000256" key="3">
    <source>
        <dbReference type="ARBA" id="ARBA00023004"/>
    </source>
</evidence>
<proteinExistence type="predicted"/>
<evidence type="ECO:0000256" key="1">
    <source>
        <dbReference type="ARBA" id="ARBA00022723"/>
    </source>
</evidence>
<dbReference type="GO" id="GO:0008198">
    <property type="term" value="F:ferrous iron binding"/>
    <property type="evidence" value="ECO:0007669"/>
    <property type="project" value="TreeGrafter"/>
</dbReference>
<evidence type="ECO:0000256" key="2">
    <source>
        <dbReference type="ARBA" id="ARBA00022833"/>
    </source>
</evidence>
<dbReference type="Gene3D" id="3.10.660.10">
    <property type="entry name" value="DPH Zinc finger"/>
    <property type="match status" value="1"/>
</dbReference>
<dbReference type="EMBL" id="KZ988305">
    <property type="protein sequence ID" value="RKP12513.1"/>
    <property type="molecule type" value="Genomic_DNA"/>
</dbReference>
<dbReference type="PANTHER" id="PTHR45255">
    <property type="entry name" value="DNAJ HOMOLOG SUBFAMILY C MEMBER 24"/>
    <property type="match status" value="1"/>
</dbReference>
<dbReference type="PROSITE" id="PS51074">
    <property type="entry name" value="DPH_MB"/>
    <property type="match status" value="1"/>
</dbReference>
<dbReference type="SUPFAM" id="SSF144217">
    <property type="entry name" value="CSL zinc finger"/>
    <property type="match status" value="1"/>
</dbReference>
<keyword evidence="2" id="KW-0862">Zinc</keyword>
<dbReference type="Pfam" id="PF05207">
    <property type="entry name" value="Zn_ribbon_CSL"/>
    <property type="match status" value="1"/>
</dbReference>
<evidence type="ECO:0000313" key="6">
    <source>
        <dbReference type="Proteomes" id="UP000267251"/>
    </source>
</evidence>
<dbReference type="Proteomes" id="UP000267251">
    <property type="component" value="Unassembled WGS sequence"/>
</dbReference>
<feature type="domain" description="DPH-type MB" evidence="4">
    <location>
        <begin position="40"/>
        <end position="96"/>
    </location>
</feature>
<name>A0A4P9Y181_9FUNG</name>
<gene>
    <name evidence="5" type="ORF">BJ684DRAFT_20959</name>
</gene>
<evidence type="ECO:0000313" key="5">
    <source>
        <dbReference type="EMBL" id="RKP12513.1"/>
    </source>
</evidence>
<evidence type="ECO:0000259" key="4">
    <source>
        <dbReference type="PROSITE" id="PS51074"/>
    </source>
</evidence>
<reference evidence="6" key="1">
    <citation type="journal article" date="2018" name="Nat. Microbiol.">
        <title>Leveraging single-cell genomics to expand the fungal tree of life.</title>
        <authorList>
            <person name="Ahrendt S.R."/>
            <person name="Quandt C.A."/>
            <person name="Ciobanu D."/>
            <person name="Clum A."/>
            <person name="Salamov A."/>
            <person name="Andreopoulos B."/>
            <person name="Cheng J.F."/>
            <person name="Woyke T."/>
            <person name="Pelin A."/>
            <person name="Henrissat B."/>
            <person name="Reynolds N.K."/>
            <person name="Benny G.L."/>
            <person name="Smith M.E."/>
            <person name="James T.Y."/>
            <person name="Grigoriev I.V."/>
        </authorList>
    </citation>
    <scope>NUCLEOTIDE SEQUENCE [LARGE SCALE GENOMIC DNA]</scope>
</reference>
<organism evidence="5 6">
    <name type="scientific">Piptocephalis cylindrospora</name>
    <dbReference type="NCBI Taxonomy" id="1907219"/>
    <lineage>
        <taxon>Eukaryota</taxon>
        <taxon>Fungi</taxon>
        <taxon>Fungi incertae sedis</taxon>
        <taxon>Zoopagomycota</taxon>
        <taxon>Zoopagomycotina</taxon>
        <taxon>Zoopagomycetes</taxon>
        <taxon>Zoopagales</taxon>
        <taxon>Piptocephalidaceae</taxon>
        <taxon>Piptocephalis</taxon>
    </lineage>
</organism>
<dbReference type="AlphaFoldDB" id="A0A4P9Y181"/>
<dbReference type="PANTHER" id="PTHR45255:SF1">
    <property type="entry name" value="DNAJ HOMOLOG SUBFAMILY C MEMBER 24"/>
    <property type="match status" value="1"/>
</dbReference>
<accession>A0A4P9Y181</accession>
<dbReference type="OrthoDB" id="445556at2759"/>
<sequence>MDEGRIQRVVEAWKVLGDVSSRAIYDQQLSERHRVERGVVSAEVDLDEMDHHEVSETWTCPCRCGQDYIVTLDDLEDGVDVVGCSGCSLRIRVLYEEAAT</sequence>
<dbReference type="GO" id="GO:0017183">
    <property type="term" value="P:protein histidyl modification to diphthamide"/>
    <property type="evidence" value="ECO:0007669"/>
    <property type="project" value="UniProtKB-UniPathway"/>
</dbReference>
<keyword evidence="1" id="KW-0479">Metal-binding</keyword>
<dbReference type="GO" id="GO:0001671">
    <property type="term" value="F:ATPase activator activity"/>
    <property type="evidence" value="ECO:0007669"/>
    <property type="project" value="TreeGrafter"/>
</dbReference>
<dbReference type="InterPro" id="IPR007872">
    <property type="entry name" value="DPH_MB_dom"/>
</dbReference>
<keyword evidence="6" id="KW-1185">Reference proteome</keyword>
<dbReference type="UniPathway" id="UPA00559"/>
<protein>
    <submittedName>
        <fullName evidence="5">CSL zinc finger-domain-containing protein</fullName>
    </submittedName>
</protein>
<keyword evidence="3" id="KW-0408">Iron</keyword>